<name>A0AAD8TNR0_LOLMU</name>
<feature type="repeat" description="PPR" evidence="3">
    <location>
        <begin position="130"/>
        <end position="164"/>
    </location>
</feature>
<protein>
    <recommendedName>
        <fullName evidence="7">Pentatricopeptide repeat-containing protein</fullName>
    </recommendedName>
</protein>
<evidence type="ECO:0000256" key="2">
    <source>
        <dbReference type="ARBA" id="ARBA00022946"/>
    </source>
</evidence>
<comment type="caution">
    <text evidence="5">The sequence shown here is derived from an EMBL/GenBank/DDBJ whole genome shotgun (WGS) entry which is preliminary data.</text>
</comment>
<sequence length="621" mass="67120">MNQVTAPARAAAMPLRRRAPPPSLPRRPPPHSTSVQSRLLHTAVPAATTLKQQRQEDPAATSRSYAALLQRSAAASDARLASSLHAALLKPGLLASDQFLSNHLLIAYFKALPRLRRHGLRLLDEMPRRNAVSWAAAIAGLAQGGRPREALAVFRRMRRAGCPPTEFALVSALNASSFVGGTHARQLYALVLRLGFQSNVFLMNAFLTAMVRHGKLADAVRLFECACLRDIVSWNTLLAGFARHSCAQMWSLWLRMVREGAGADGFSFSTVLSGLTADAGMVGGLQVHGQLVKSGFGDDVCVGNSLVEMYMKNGALEFGARAFAEMPRRDVVSWTEMAAGWLHCGEPARAVGVLGPMLLDGIAPNNYTFATAANACATLTSLREGSKVHGYAIKLGESSDVGVNNALIDMYAKCGSASCAHKVFQSMRQRPVISWTAMIMGFSRNGQAREAVQMFDDMVLEGVAPNQVTFLCVLSACSQGGFVDEAWIYFSAMADKFGVKPGEDHYTCMVDLLGKAGHIQEAEELISRMPFRPGVLIWQALLSACQLHGDEAAAKRAAERSLALEKEDPSTYLLLSKTLASRHNWDGAGRLRGLMGDRNVMKLPGSTWSESMPESNQACTA</sequence>
<evidence type="ECO:0008006" key="7">
    <source>
        <dbReference type="Google" id="ProtNLM"/>
    </source>
</evidence>
<dbReference type="PANTHER" id="PTHR47926">
    <property type="entry name" value="PENTATRICOPEPTIDE REPEAT-CONTAINING PROTEIN"/>
    <property type="match status" value="1"/>
</dbReference>
<dbReference type="EMBL" id="JAUUTY010000002">
    <property type="protein sequence ID" value="KAK1686555.1"/>
    <property type="molecule type" value="Genomic_DNA"/>
</dbReference>
<keyword evidence="1" id="KW-0677">Repeat</keyword>
<accession>A0AAD8TNR0</accession>
<reference evidence="5" key="1">
    <citation type="submission" date="2023-07" db="EMBL/GenBank/DDBJ databases">
        <title>A chromosome-level genome assembly of Lolium multiflorum.</title>
        <authorList>
            <person name="Chen Y."/>
            <person name="Copetti D."/>
            <person name="Kolliker R."/>
            <person name="Studer B."/>
        </authorList>
    </citation>
    <scope>NUCLEOTIDE SEQUENCE</scope>
    <source>
        <strain evidence="5">02402/16</strain>
        <tissue evidence="5">Leaf</tissue>
    </source>
</reference>
<feature type="region of interest" description="Disordered" evidence="4">
    <location>
        <begin position="1"/>
        <end position="37"/>
    </location>
</feature>
<evidence type="ECO:0000313" key="6">
    <source>
        <dbReference type="Proteomes" id="UP001231189"/>
    </source>
</evidence>
<dbReference type="InterPro" id="IPR046848">
    <property type="entry name" value="E_motif"/>
</dbReference>
<dbReference type="GO" id="GO:0003723">
    <property type="term" value="F:RNA binding"/>
    <property type="evidence" value="ECO:0007669"/>
    <property type="project" value="InterPro"/>
</dbReference>
<keyword evidence="6" id="KW-1185">Reference proteome</keyword>
<evidence type="ECO:0000256" key="4">
    <source>
        <dbReference type="SAM" id="MobiDB-lite"/>
    </source>
</evidence>
<evidence type="ECO:0000313" key="5">
    <source>
        <dbReference type="EMBL" id="KAK1686555.1"/>
    </source>
</evidence>
<dbReference type="FunFam" id="1.25.40.10:FF:001681">
    <property type="entry name" value="Pentatricopeptide repeat-containing protein At4g33170 family"/>
    <property type="match status" value="1"/>
</dbReference>
<dbReference type="PANTHER" id="PTHR47926:SF349">
    <property type="entry name" value="(WILD MALAYSIAN BANANA) HYPOTHETICAL PROTEIN"/>
    <property type="match status" value="1"/>
</dbReference>
<dbReference type="PROSITE" id="PS51375">
    <property type="entry name" value="PPR"/>
    <property type="match status" value="2"/>
</dbReference>
<dbReference type="Pfam" id="PF13041">
    <property type="entry name" value="PPR_2"/>
    <property type="match status" value="1"/>
</dbReference>
<evidence type="ECO:0000256" key="3">
    <source>
        <dbReference type="PROSITE-ProRule" id="PRU00708"/>
    </source>
</evidence>
<dbReference type="Proteomes" id="UP001231189">
    <property type="component" value="Unassembled WGS sequence"/>
</dbReference>
<keyword evidence="2" id="KW-0809">Transit peptide</keyword>
<dbReference type="InterPro" id="IPR011990">
    <property type="entry name" value="TPR-like_helical_dom_sf"/>
</dbReference>
<gene>
    <name evidence="5" type="ORF">QYE76_047403</name>
</gene>
<feature type="compositionally biased region" description="Low complexity" evidence="4">
    <location>
        <begin position="1"/>
        <end position="14"/>
    </location>
</feature>
<evidence type="ECO:0000256" key="1">
    <source>
        <dbReference type="ARBA" id="ARBA00022737"/>
    </source>
</evidence>
<feature type="compositionally biased region" description="Pro residues" evidence="4">
    <location>
        <begin position="20"/>
        <end position="31"/>
    </location>
</feature>
<dbReference type="Pfam" id="PF01535">
    <property type="entry name" value="PPR"/>
    <property type="match status" value="3"/>
</dbReference>
<dbReference type="InterPro" id="IPR002885">
    <property type="entry name" value="PPR_rpt"/>
</dbReference>
<dbReference type="GO" id="GO:0009451">
    <property type="term" value="P:RNA modification"/>
    <property type="evidence" value="ECO:0007669"/>
    <property type="project" value="InterPro"/>
</dbReference>
<dbReference type="InterPro" id="IPR046960">
    <property type="entry name" value="PPR_At4g14850-like_plant"/>
</dbReference>
<dbReference type="NCBIfam" id="TIGR00756">
    <property type="entry name" value="PPR"/>
    <property type="match status" value="3"/>
</dbReference>
<dbReference type="Pfam" id="PF20431">
    <property type="entry name" value="E_motif"/>
    <property type="match status" value="1"/>
</dbReference>
<feature type="repeat" description="PPR" evidence="3">
    <location>
        <begin position="431"/>
        <end position="465"/>
    </location>
</feature>
<dbReference type="Gene3D" id="1.25.40.10">
    <property type="entry name" value="Tetratricopeptide repeat domain"/>
    <property type="match status" value="5"/>
</dbReference>
<dbReference type="AlphaFoldDB" id="A0AAD8TNR0"/>
<dbReference type="SUPFAM" id="SSF48452">
    <property type="entry name" value="TPR-like"/>
    <property type="match status" value="1"/>
</dbReference>
<proteinExistence type="predicted"/>
<organism evidence="5 6">
    <name type="scientific">Lolium multiflorum</name>
    <name type="common">Italian ryegrass</name>
    <name type="synonym">Lolium perenne subsp. multiflorum</name>
    <dbReference type="NCBI Taxonomy" id="4521"/>
    <lineage>
        <taxon>Eukaryota</taxon>
        <taxon>Viridiplantae</taxon>
        <taxon>Streptophyta</taxon>
        <taxon>Embryophyta</taxon>
        <taxon>Tracheophyta</taxon>
        <taxon>Spermatophyta</taxon>
        <taxon>Magnoliopsida</taxon>
        <taxon>Liliopsida</taxon>
        <taxon>Poales</taxon>
        <taxon>Poaceae</taxon>
        <taxon>BOP clade</taxon>
        <taxon>Pooideae</taxon>
        <taxon>Poodae</taxon>
        <taxon>Poeae</taxon>
        <taxon>Poeae Chloroplast Group 2 (Poeae type)</taxon>
        <taxon>Loliodinae</taxon>
        <taxon>Loliinae</taxon>
        <taxon>Lolium</taxon>
    </lineage>
</organism>